<keyword evidence="10" id="KW-1185">Reference proteome</keyword>
<dbReference type="Proteomes" id="UP000426246">
    <property type="component" value="Chromosome"/>
</dbReference>
<feature type="transmembrane region" description="Helical" evidence="7">
    <location>
        <begin position="182"/>
        <end position="208"/>
    </location>
</feature>
<dbReference type="RefSeq" id="WP_155702697.1">
    <property type="nucleotide sequence ID" value="NZ_CP034235.1"/>
</dbReference>
<evidence type="ECO:0000256" key="1">
    <source>
        <dbReference type="ARBA" id="ARBA00004651"/>
    </source>
</evidence>
<dbReference type="OrthoDB" id="157184at2"/>
<dbReference type="PANTHER" id="PTHR43744">
    <property type="entry name" value="ABC TRANSPORTER PERMEASE PROTEIN MG189-RELATED-RELATED"/>
    <property type="match status" value="1"/>
</dbReference>
<dbReference type="CDD" id="cd06261">
    <property type="entry name" value="TM_PBP2"/>
    <property type="match status" value="1"/>
</dbReference>
<dbReference type="PANTHER" id="PTHR43744:SF9">
    <property type="entry name" value="POLYGALACTURONAN_RHAMNOGALACTURONAN TRANSPORT SYSTEM PERMEASE PROTEIN YTCP"/>
    <property type="match status" value="1"/>
</dbReference>
<evidence type="ECO:0000313" key="9">
    <source>
        <dbReference type="EMBL" id="QGQ97593.1"/>
    </source>
</evidence>
<dbReference type="KEGG" id="ppsc:EHS13_23235"/>
<dbReference type="InterPro" id="IPR035906">
    <property type="entry name" value="MetI-like_sf"/>
</dbReference>
<keyword evidence="2 7" id="KW-0813">Transport</keyword>
<evidence type="ECO:0000313" key="10">
    <source>
        <dbReference type="Proteomes" id="UP000426246"/>
    </source>
</evidence>
<keyword evidence="4 7" id="KW-0812">Transmembrane</keyword>
<gene>
    <name evidence="9" type="ORF">EHS13_23235</name>
</gene>
<evidence type="ECO:0000256" key="2">
    <source>
        <dbReference type="ARBA" id="ARBA00022448"/>
    </source>
</evidence>
<proteinExistence type="inferred from homology"/>
<feature type="transmembrane region" description="Helical" evidence="7">
    <location>
        <begin position="12"/>
        <end position="31"/>
    </location>
</feature>
<evidence type="ECO:0000256" key="5">
    <source>
        <dbReference type="ARBA" id="ARBA00022989"/>
    </source>
</evidence>
<keyword evidence="3" id="KW-1003">Cell membrane</keyword>
<accession>A0A6B8RQ05</accession>
<dbReference type="SUPFAM" id="SSF161098">
    <property type="entry name" value="MetI-like"/>
    <property type="match status" value="1"/>
</dbReference>
<feature type="domain" description="ABC transmembrane type-1" evidence="8">
    <location>
        <begin position="74"/>
        <end position="277"/>
    </location>
</feature>
<dbReference type="AlphaFoldDB" id="A0A6B8RQ05"/>
<dbReference type="GO" id="GO:0055085">
    <property type="term" value="P:transmembrane transport"/>
    <property type="evidence" value="ECO:0007669"/>
    <property type="project" value="InterPro"/>
</dbReference>
<evidence type="ECO:0000256" key="7">
    <source>
        <dbReference type="RuleBase" id="RU363032"/>
    </source>
</evidence>
<dbReference type="Gene3D" id="1.10.3720.10">
    <property type="entry name" value="MetI-like"/>
    <property type="match status" value="1"/>
</dbReference>
<sequence>MVKSTKSEKTFDLFNIILMISICLLTIYPFWYVFVTSLNEGADAAQGPIWLWPRAFTLDNYKYVMAYDTLFSAFTVTVARCIIGSVFSVGVCLLAAYALSKRHLPGRKVILYYLIMPMFIGGSLISNYIVIAKLGLINNFMVYILPSAFIFFSMIIIRTFIEQVPLEIEESAMIDGANYWKIFVKIIVPLSKPIIAAFLFFTVVSGWLDLTTTLLYVTKEKLFTLQYVLYNALTSSSTTYMVDASTMEDLRRSFSRGTVPTPQVIQMTVMVIVTFPLLFIYPFFQRYFVSGMMLGSVKA</sequence>
<comment type="subcellular location">
    <subcellularLocation>
        <location evidence="1 7">Cell membrane</location>
        <topology evidence="1 7">Multi-pass membrane protein</topology>
    </subcellularLocation>
</comment>
<dbReference type="EMBL" id="CP034235">
    <property type="protein sequence ID" value="QGQ97593.1"/>
    <property type="molecule type" value="Genomic_DNA"/>
</dbReference>
<evidence type="ECO:0000256" key="4">
    <source>
        <dbReference type="ARBA" id="ARBA00022692"/>
    </source>
</evidence>
<dbReference type="InterPro" id="IPR000515">
    <property type="entry name" value="MetI-like"/>
</dbReference>
<dbReference type="GO" id="GO:0005886">
    <property type="term" value="C:plasma membrane"/>
    <property type="evidence" value="ECO:0007669"/>
    <property type="project" value="UniProtKB-SubCell"/>
</dbReference>
<evidence type="ECO:0000259" key="8">
    <source>
        <dbReference type="PROSITE" id="PS50928"/>
    </source>
</evidence>
<organism evidence="9 10">
    <name type="scientific">Paenibacillus psychroresistens</name>
    <dbReference type="NCBI Taxonomy" id="1778678"/>
    <lineage>
        <taxon>Bacteria</taxon>
        <taxon>Bacillati</taxon>
        <taxon>Bacillota</taxon>
        <taxon>Bacilli</taxon>
        <taxon>Bacillales</taxon>
        <taxon>Paenibacillaceae</taxon>
        <taxon>Paenibacillus</taxon>
    </lineage>
</organism>
<feature type="transmembrane region" description="Helical" evidence="7">
    <location>
        <begin position="140"/>
        <end position="161"/>
    </location>
</feature>
<evidence type="ECO:0000256" key="3">
    <source>
        <dbReference type="ARBA" id="ARBA00022475"/>
    </source>
</evidence>
<protein>
    <submittedName>
        <fullName evidence="9">Carbohydrate ABC transporter permease</fullName>
    </submittedName>
</protein>
<keyword evidence="5 7" id="KW-1133">Transmembrane helix</keyword>
<keyword evidence="6 7" id="KW-0472">Membrane</keyword>
<feature type="transmembrane region" description="Helical" evidence="7">
    <location>
        <begin position="111"/>
        <end position="134"/>
    </location>
</feature>
<comment type="similarity">
    <text evidence="7">Belongs to the binding-protein-dependent transport system permease family.</text>
</comment>
<feature type="transmembrane region" description="Helical" evidence="7">
    <location>
        <begin position="264"/>
        <end position="284"/>
    </location>
</feature>
<feature type="transmembrane region" description="Helical" evidence="7">
    <location>
        <begin position="70"/>
        <end position="99"/>
    </location>
</feature>
<reference evidence="10" key="1">
    <citation type="submission" date="2018-11" db="EMBL/GenBank/DDBJ databases">
        <title>Complete genome sequence of Paenibacillus sp. ML311-T8.</title>
        <authorList>
            <person name="Nam Y.-D."/>
            <person name="Kang J."/>
            <person name="Chung W.-H."/>
            <person name="Park Y.S."/>
        </authorList>
    </citation>
    <scope>NUCLEOTIDE SEQUENCE [LARGE SCALE GENOMIC DNA]</scope>
    <source>
        <strain evidence="10">ML311-T8</strain>
    </source>
</reference>
<dbReference type="Pfam" id="PF00528">
    <property type="entry name" value="BPD_transp_1"/>
    <property type="match status" value="1"/>
</dbReference>
<name>A0A6B8RQ05_9BACL</name>
<evidence type="ECO:0000256" key="6">
    <source>
        <dbReference type="ARBA" id="ARBA00023136"/>
    </source>
</evidence>
<dbReference type="PROSITE" id="PS50928">
    <property type="entry name" value="ABC_TM1"/>
    <property type="match status" value="1"/>
</dbReference>